<evidence type="ECO:0000256" key="3">
    <source>
        <dbReference type="ARBA" id="ARBA00022485"/>
    </source>
</evidence>
<dbReference type="GO" id="GO:0051539">
    <property type="term" value="F:4 iron, 4 sulfur cluster binding"/>
    <property type="evidence" value="ECO:0007669"/>
    <property type="project" value="UniProtKB-KW"/>
</dbReference>
<keyword evidence="9 15" id="KW-0408">Iron</keyword>
<dbReference type="Pfam" id="PF01077">
    <property type="entry name" value="NIR_SIR"/>
    <property type="match status" value="1"/>
</dbReference>
<feature type="binding site" description="axial binding residue" evidence="15">
    <location>
        <position position="482"/>
    </location>
    <ligand>
        <name>siroheme</name>
        <dbReference type="ChEBI" id="CHEBI:60052"/>
    </ligand>
    <ligandPart>
        <name>Fe</name>
        <dbReference type="ChEBI" id="CHEBI:18248"/>
    </ligandPart>
</feature>
<comment type="function">
    <text evidence="13 15">Component of the sulfite reductase complex that catalyzes the 6-electron reduction of sulfite to sulfide. This is one of several activities required for the biosynthesis of L-cysteine from sulfate.</text>
</comment>
<evidence type="ECO:0000259" key="17">
    <source>
        <dbReference type="Pfam" id="PF03460"/>
    </source>
</evidence>
<accession>A0A5C7EJY1</accession>
<feature type="binding site" evidence="15">
    <location>
        <position position="439"/>
    </location>
    <ligand>
        <name>[4Fe-4S] cluster</name>
        <dbReference type="ChEBI" id="CHEBI:49883"/>
    </ligand>
</feature>
<keyword evidence="5 15" id="KW-0349">Heme</keyword>
<evidence type="ECO:0000259" key="16">
    <source>
        <dbReference type="Pfam" id="PF01077"/>
    </source>
</evidence>
<dbReference type="InterPro" id="IPR045854">
    <property type="entry name" value="NO2/SO3_Rdtase_4Fe4S_sf"/>
</dbReference>
<dbReference type="InterPro" id="IPR036136">
    <property type="entry name" value="Nit/Sulf_reduc_fer-like_dom_sf"/>
</dbReference>
<evidence type="ECO:0000256" key="11">
    <source>
        <dbReference type="ARBA" id="ARBA00023192"/>
    </source>
</evidence>
<dbReference type="PRINTS" id="PR00397">
    <property type="entry name" value="SIROHAEM"/>
</dbReference>
<evidence type="ECO:0000256" key="6">
    <source>
        <dbReference type="ARBA" id="ARBA00022723"/>
    </source>
</evidence>
<dbReference type="FunCoup" id="A0A5C7EJY1">
    <property type="interactions" value="238"/>
</dbReference>
<comment type="subunit">
    <text evidence="14 15">Alpha(8)-beta(8). The alpha component is a flavoprotein, the beta component is a hemoprotein.</text>
</comment>
<evidence type="ECO:0000256" key="5">
    <source>
        <dbReference type="ARBA" id="ARBA00022617"/>
    </source>
</evidence>
<dbReference type="NCBIfam" id="NF010029">
    <property type="entry name" value="PRK13504.1"/>
    <property type="match status" value="1"/>
</dbReference>
<feature type="domain" description="Nitrite/sulphite reductase 4Fe-4S" evidence="16">
    <location>
        <begin position="172"/>
        <end position="327"/>
    </location>
</feature>
<evidence type="ECO:0000313" key="19">
    <source>
        <dbReference type="Proteomes" id="UP000321201"/>
    </source>
</evidence>
<evidence type="ECO:0000256" key="14">
    <source>
        <dbReference type="ARBA" id="ARBA00062253"/>
    </source>
</evidence>
<dbReference type="InterPro" id="IPR011786">
    <property type="entry name" value="CysI"/>
</dbReference>
<evidence type="ECO:0000256" key="7">
    <source>
        <dbReference type="ARBA" id="ARBA00022857"/>
    </source>
</evidence>
<dbReference type="Proteomes" id="UP000321201">
    <property type="component" value="Unassembled WGS sequence"/>
</dbReference>
<dbReference type="UniPathway" id="UPA00140">
    <property type="reaction ID" value="UER00207"/>
</dbReference>
<comment type="catalytic activity">
    <reaction evidence="12 15">
        <text>hydrogen sulfide + 3 NADP(+) + 3 H2O = sulfite + 3 NADPH + 4 H(+)</text>
        <dbReference type="Rhea" id="RHEA:13801"/>
        <dbReference type="ChEBI" id="CHEBI:15377"/>
        <dbReference type="ChEBI" id="CHEBI:15378"/>
        <dbReference type="ChEBI" id="CHEBI:17359"/>
        <dbReference type="ChEBI" id="CHEBI:29919"/>
        <dbReference type="ChEBI" id="CHEBI:57783"/>
        <dbReference type="ChEBI" id="CHEBI:58349"/>
        <dbReference type="EC" id="1.8.1.2"/>
    </reaction>
</comment>
<feature type="binding site" evidence="15">
    <location>
        <position position="482"/>
    </location>
    <ligand>
        <name>[4Fe-4S] cluster</name>
        <dbReference type="ChEBI" id="CHEBI:49883"/>
    </ligand>
</feature>
<dbReference type="EMBL" id="VPFL01000012">
    <property type="protein sequence ID" value="TXF11650.1"/>
    <property type="molecule type" value="Genomic_DNA"/>
</dbReference>
<dbReference type="FunFam" id="3.30.413.10:FF:000004">
    <property type="entry name" value="Sulfite reductase [NADPH] hemoprotein beta-component"/>
    <property type="match status" value="1"/>
</dbReference>
<gene>
    <name evidence="15 18" type="primary">cysI</name>
    <name evidence="18" type="ORF">FR698_09945</name>
</gene>
<evidence type="ECO:0000256" key="9">
    <source>
        <dbReference type="ARBA" id="ARBA00023004"/>
    </source>
</evidence>
<dbReference type="EC" id="1.8.1.2" evidence="15"/>
<evidence type="ECO:0000256" key="4">
    <source>
        <dbReference type="ARBA" id="ARBA00022605"/>
    </source>
</evidence>
<evidence type="ECO:0000256" key="2">
    <source>
        <dbReference type="ARBA" id="ARBA00010429"/>
    </source>
</evidence>
<reference evidence="18 19" key="1">
    <citation type="submission" date="2019-08" db="EMBL/GenBank/DDBJ databases">
        <title>Pelomicrobium methylotrophicum gen. nov., sp. nov. a moderately thermophilic, facultatively anaerobic, lithoautotrophic and methylotrophic bacterium isolated from a terrestrial mud volcano.</title>
        <authorList>
            <person name="Slobodkina G.B."/>
            <person name="Merkel A.Y."/>
            <person name="Slobodkin A.I."/>
        </authorList>
    </citation>
    <scope>NUCLEOTIDE SEQUENCE [LARGE SCALE GENOMIC DNA]</scope>
    <source>
        <strain evidence="18 19">SM250</strain>
    </source>
</reference>
<comment type="similarity">
    <text evidence="2 15">Belongs to the nitrite and sulfite reductase 4Fe-4S domain family.</text>
</comment>
<keyword evidence="4 15" id="KW-0028">Amino-acid biosynthesis</keyword>
<dbReference type="InterPro" id="IPR045169">
    <property type="entry name" value="NO2/SO3_Rdtase_4Fe4S_prot"/>
</dbReference>
<keyword evidence="19" id="KW-1185">Reference proteome</keyword>
<evidence type="ECO:0000256" key="12">
    <source>
        <dbReference type="ARBA" id="ARBA00052219"/>
    </source>
</evidence>
<dbReference type="PROSITE" id="PS00365">
    <property type="entry name" value="NIR_SIR"/>
    <property type="match status" value="1"/>
</dbReference>
<dbReference type="NCBIfam" id="TIGR02041">
    <property type="entry name" value="CysI"/>
    <property type="match status" value="1"/>
</dbReference>
<dbReference type="InterPro" id="IPR005117">
    <property type="entry name" value="NiRdtase/SiRdtase_haem-b_fer"/>
</dbReference>
<comment type="cofactor">
    <cofactor evidence="15">
        <name>[4Fe-4S] cluster</name>
        <dbReference type="ChEBI" id="CHEBI:49883"/>
    </cofactor>
    <text evidence="15">Binds 1 [4Fe-4S] cluster per subunit.</text>
</comment>
<feature type="binding site" evidence="15">
    <location>
        <position position="478"/>
    </location>
    <ligand>
        <name>[4Fe-4S] cluster</name>
        <dbReference type="ChEBI" id="CHEBI:49883"/>
    </ligand>
</feature>
<dbReference type="GO" id="GO:0020037">
    <property type="term" value="F:heme binding"/>
    <property type="evidence" value="ECO:0007669"/>
    <property type="project" value="InterPro"/>
</dbReference>
<dbReference type="GO" id="GO:0009337">
    <property type="term" value="C:sulfite reductase complex (NADPH)"/>
    <property type="evidence" value="ECO:0007669"/>
    <property type="project" value="InterPro"/>
</dbReference>
<evidence type="ECO:0000256" key="13">
    <source>
        <dbReference type="ARBA" id="ARBA00057160"/>
    </source>
</evidence>
<dbReference type="PANTHER" id="PTHR11493:SF47">
    <property type="entry name" value="SULFITE REDUCTASE [NADPH] SUBUNIT BETA"/>
    <property type="match status" value="1"/>
</dbReference>
<dbReference type="HAMAP" id="MF_01540">
    <property type="entry name" value="CysI"/>
    <property type="match status" value="1"/>
</dbReference>
<dbReference type="SUPFAM" id="SSF55124">
    <property type="entry name" value="Nitrite/Sulfite reductase N-terminal domain-like"/>
    <property type="match status" value="2"/>
</dbReference>
<protein>
    <recommendedName>
        <fullName evidence="15">Sulfite reductase [NADPH] hemoprotein beta-component</fullName>
        <shortName evidence="15">SiR-HP</shortName>
        <shortName evidence="15">SiRHP</shortName>
        <ecNumber evidence="15">1.8.1.2</ecNumber>
    </recommendedName>
</protein>
<dbReference type="GO" id="GO:0004783">
    <property type="term" value="F:sulfite reductase (NADPH) activity"/>
    <property type="evidence" value="ECO:0007669"/>
    <property type="project" value="UniProtKB-UniRule"/>
</dbReference>
<dbReference type="GO" id="GO:0000103">
    <property type="term" value="P:sulfate assimilation"/>
    <property type="evidence" value="ECO:0007669"/>
    <property type="project" value="UniProtKB-UniRule"/>
</dbReference>
<dbReference type="PANTHER" id="PTHR11493">
    <property type="entry name" value="SULFITE REDUCTASE [NADPH] SUBUNIT BETA-RELATED"/>
    <property type="match status" value="1"/>
</dbReference>
<feature type="domain" description="Nitrite/Sulfite reductase ferredoxin-like" evidence="17">
    <location>
        <begin position="71"/>
        <end position="134"/>
    </location>
</feature>
<dbReference type="GO" id="GO:0050661">
    <property type="term" value="F:NADP binding"/>
    <property type="evidence" value="ECO:0007669"/>
    <property type="project" value="InterPro"/>
</dbReference>
<feature type="binding site" evidence="15">
    <location>
        <position position="433"/>
    </location>
    <ligand>
        <name>[4Fe-4S] cluster</name>
        <dbReference type="ChEBI" id="CHEBI:49883"/>
    </ligand>
</feature>
<dbReference type="GO" id="GO:0046872">
    <property type="term" value="F:metal ion binding"/>
    <property type="evidence" value="ECO:0007669"/>
    <property type="project" value="UniProtKB-KW"/>
</dbReference>
<dbReference type="Pfam" id="PF03460">
    <property type="entry name" value="NIR_SIR_ferr"/>
    <property type="match status" value="2"/>
</dbReference>
<keyword evidence="10 15" id="KW-0411">Iron-sulfur</keyword>
<dbReference type="SUPFAM" id="SSF56014">
    <property type="entry name" value="Nitrite and sulphite reductase 4Fe-4S domain-like"/>
    <property type="match status" value="2"/>
</dbReference>
<dbReference type="InterPro" id="IPR006067">
    <property type="entry name" value="NO2/SO3_Rdtase_4Fe4S_dom"/>
</dbReference>
<dbReference type="Gene3D" id="3.30.413.10">
    <property type="entry name" value="Sulfite Reductase Hemoprotein, domain 1"/>
    <property type="match status" value="2"/>
</dbReference>
<dbReference type="GO" id="GO:0070814">
    <property type="term" value="P:hydrogen sulfide biosynthetic process"/>
    <property type="evidence" value="ECO:0007669"/>
    <property type="project" value="UniProtKB-UniRule"/>
</dbReference>
<feature type="domain" description="Nitrite/Sulfite reductase ferredoxin-like" evidence="17">
    <location>
        <begin position="348"/>
        <end position="414"/>
    </location>
</feature>
<dbReference type="GO" id="GO:0050311">
    <property type="term" value="F:sulfite reductase (ferredoxin) activity"/>
    <property type="evidence" value="ECO:0007669"/>
    <property type="project" value="TreeGrafter"/>
</dbReference>
<evidence type="ECO:0000256" key="8">
    <source>
        <dbReference type="ARBA" id="ARBA00023002"/>
    </source>
</evidence>
<dbReference type="InParanoid" id="A0A5C7EJY1"/>
<dbReference type="AlphaFoldDB" id="A0A5C7EJY1"/>
<name>A0A5C7EJY1_9PROT</name>
<organism evidence="18 19">
    <name type="scientific">Pelomicrobium methylotrophicum</name>
    <dbReference type="NCBI Taxonomy" id="2602750"/>
    <lineage>
        <taxon>Bacteria</taxon>
        <taxon>Pseudomonadati</taxon>
        <taxon>Pseudomonadota</taxon>
        <taxon>Hydrogenophilia</taxon>
        <taxon>Hydrogenophilia incertae sedis</taxon>
        <taxon>Pelomicrobium</taxon>
    </lineage>
</organism>
<comment type="cofactor">
    <cofactor evidence="15">
        <name>siroheme</name>
        <dbReference type="ChEBI" id="CHEBI:60052"/>
    </cofactor>
    <text evidence="15">Binds 1 siroheme per subunit.</text>
</comment>
<evidence type="ECO:0000313" key="18">
    <source>
        <dbReference type="EMBL" id="TXF11650.1"/>
    </source>
</evidence>
<dbReference type="OrthoDB" id="3189055at2"/>
<evidence type="ECO:0000256" key="10">
    <source>
        <dbReference type="ARBA" id="ARBA00023014"/>
    </source>
</evidence>
<comment type="caution">
    <text evidence="18">The sequence shown here is derived from an EMBL/GenBank/DDBJ whole genome shotgun (WGS) entry which is preliminary data.</text>
</comment>
<proteinExistence type="inferred from homology"/>
<evidence type="ECO:0000256" key="1">
    <source>
        <dbReference type="ARBA" id="ARBA00004774"/>
    </source>
</evidence>
<dbReference type="RefSeq" id="WP_147800049.1">
    <property type="nucleotide sequence ID" value="NZ_VPFL01000012.1"/>
</dbReference>
<comment type="pathway">
    <text evidence="1 15">Sulfur metabolism; hydrogen sulfide biosynthesis; hydrogen sulfide from sulfite (NADPH route): step 1/1.</text>
</comment>
<keyword evidence="3 15" id="KW-0004">4Fe-4S</keyword>
<keyword evidence="11 15" id="KW-0198">Cysteine biosynthesis</keyword>
<dbReference type="GO" id="GO:0019344">
    <property type="term" value="P:cysteine biosynthetic process"/>
    <property type="evidence" value="ECO:0007669"/>
    <property type="project" value="UniProtKB-KW"/>
</dbReference>
<keyword evidence="8 15" id="KW-0560">Oxidoreductase</keyword>
<evidence type="ECO:0000256" key="15">
    <source>
        <dbReference type="HAMAP-Rule" id="MF_01540"/>
    </source>
</evidence>
<keyword evidence="6 15" id="KW-0479">Metal-binding</keyword>
<dbReference type="FunFam" id="3.30.413.10:FF:000003">
    <property type="entry name" value="Sulfite reductase [NADPH] hemoprotein beta-component"/>
    <property type="match status" value="1"/>
</dbReference>
<dbReference type="InterPro" id="IPR006066">
    <property type="entry name" value="NO2/SO3_Rdtase_FeS/sirohaem_BS"/>
</dbReference>
<keyword evidence="7 15" id="KW-0521">NADP</keyword>
<sequence>MGEPLTPDLKLTAEEALKEASNFLRGTIAVGLDDPVTGALSEEDAKLLKFHGSYQQDDRDLRVERQRQKLEPAYLFMVRVRMPGGVCTPAQWLAMDALARSHANGTLRITTRQTFQFHGVLKRHLKPLIAGINQALLNTLAACGDVNRNVICHNNPYLTPVHGEVYRLARAISDHLLPRTRAYRELWLDEKPSADTVPDEEPLYGPTYLPRKFKIGLAVPPVNDVDVFAQDLGFIAVAEGARLVGFNVAVGGGMGMSHGDPATYPRLAEVIGFCPPEKAVQVAEEVVKVQRDYGDRTNRKHARLKYTIDDRGVAWFRHTLEQRLGWRLGEPRPFRFERTGDGYGWVQGRDGRWHLTLFIMSGRVKDTQEVRLMTALREVAKFHDGDFRLTANQNVIIANVKPANKARIDELLQAHGVSLQEDMSALRLNALSCVALPTCGLAMAESERWLPDLVERLERLLERLGLKEEPILLRVTGCPNGCARPYLAEIGLVGKSLGRYNLYLGADFAGERLNQLYRENVAQEEVVDVLAPLLEHYARERRKAEHFGDFVIRAGYVKPVRNGKAFHDAA</sequence>